<protein>
    <submittedName>
        <fullName evidence="2">Uncharacterized protein</fullName>
    </submittedName>
</protein>
<reference evidence="2" key="1">
    <citation type="submission" date="2018-02" db="EMBL/GenBank/DDBJ databases">
        <title>Rhizophora mucronata_Transcriptome.</title>
        <authorList>
            <person name="Meera S.P."/>
            <person name="Sreeshan A."/>
            <person name="Augustine A."/>
        </authorList>
    </citation>
    <scope>NUCLEOTIDE SEQUENCE</scope>
    <source>
        <tissue evidence="2">Leaf</tissue>
    </source>
</reference>
<keyword evidence="1" id="KW-0812">Transmembrane</keyword>
<dbReference type="EMBL" id="GGEC01093372">
    <property type="protein sequence ID" value="MBX73856.1"/>
    <property type="molecule type" value="Transcribed_RNA"/>
</dbReference>
<feature type="transmembrane region" description="Helical" evidence="1">
    <location>
        <begin position="12"/>
        <end position="36"/>
    </location>
</feature>
<organism evidence="2">
    <name type="scientific">Rhizophora mucronata</name>
    <name type="common">Asiatic mangrove</name>
    <dbReference type="NCBI Taxonomy" id="61149"/>
    <lineage>
        <taxon>Eukaryota</taxon>
        <taxon>Viridiplantae</taxon>
        <taxon>Streptophyta</taxon>
        <taxon>Embryophyta</taxon>
        <taxon>Tracheophyta</taxon>
        <taxon>Spermatophyta</taxon>
        <taxon>Magnoliopsida</taxon>
        <taxon>eudicotyledons</taxon>
        <taxon>Gunneridae</taxon>
        <taxon>Pentapetalae</taxon>
        <taxon>rosids</taxon>
        <taxon>fabids</taxon>
        <taxon>Malpighiales</taxon>
        <taxon>Rhizophoraceae</taxon>
        <taxon>Rhizophora</taxon>
    </lineage>
</organism>
<dbReference type="AlphaFoldDB" id="A0A2P2R3M1"/>
<sequence length="57" mass="6517">MILPTQPLVALYPALAVAPSHVWFGFIFLMHINWVVDNLDAYIRHGQPGYLHVTDTR</sequence>
<proteinExistence type="predicted"/>
<accession>A0A2P2R3M1</accession>
<keyword evidence="1" id="KW-0472">Membrane</keyword>
<evidence type="ECO:0000256" key="1">
    <source>
        <dbReference type="SAM" id="Phobius"/>
    </source>
</evidence>
<keyword evidence="1" id="KW-1133">Transmembrane helix</keyword>
<evidence type="ECO:0000313" key="2">
    <source>
        <dbReference type="EMBL" id="MBX73856.1"/>
    </source>
</evidence>
<name>A0A2P2R3M1_RHIMU</name>